<organism evidence="2">
    <name type="scientific">uncultured Rubrobacteraceae bacterium</name>
    <dbReference type="NCBI Taxonomy" id="349277"/>
    <lineage>
        <taxon>Bacteria</taxon>
        <taxon>Bacillati</taxon>
        <taxon>Actinomycetota</taxon>
        <taxon>Rubrobacteria</taxon>
        <taxon>Rubrobacterales</taxon>
        <taxon>Rubrobacteraceae</taxon>
        <taxon>environmental samples</taxon>
    </lineage>
</organism>
<keyword evidence="1" id="KW-0812">Transmembrane</keyword>
<dbReference type="AlphaFoldDB" id="A0A6J4NBT8"/>
<feature type="transmembrane region" description="Helical" evidence="1">
    <location>
        <begin position="42"/>
        <end position="65"/>
    </location>
</feature>
<protein>
    <submittedName>
        <fullName evidence="2">Uncharacterized protein</fullName>
    </submittedName>
</protein>
<keyword evidence="1" id="KW-1133">Transmembrane helix</keyword>
<evidence type="ECO:0000313" key="2">
    <source>
        <dbReference type="EMBL" id="CAA9383809.1"/>
    </source>
</evidence>
<sequence length="103" mass="11375">MRFLRALTRLQTAAALTLFGIALALAPLGLDAVGYELSRQQGYGVLGLAVLFVVGAVIVLVWPLATEAWAWLRRDSELRDLQEAQERLAGSLHKAERELDAFR</sequence>
<accession>A0A6J4NBT8</accession>
<dbReference type="EMBL" id="CADCUV010000008">
    <property type="protein sequence ID" value="CAA9383809.1"/>
    <property type="molecule type" value="Genomic_DNA"/>
</dbReference>
<evidence type="ECO:0000256" key="1">
    <source>
        <dbReference type="SAM" id="Phobius"/>
    </source>
</evidence>
<name>A0A6J4NBT8_9ACTN</name>
<keyword evidence="1" id="KW-0472">Membrane</keyword>
<reference evidence="2" key="1">
    <citation type="submission" date="2020-02" db="EMBL/GenBank/DDBJ databases">
        <authorList>
            <person name="Meier V. D."/>
        </authorList>
    </citation>
    <scope>NUCLEOTIDE SEQUENCE</scope>
    <source>
        <strain evidence="2">AVDCRST_MAG22</strain>
    </source>
</reference>
<gene>
    <name evidence="2" type="ORF">AVDCRST_MAG22-127</name>
</gene>
<proteinExistence type="predicted"/>